<dbReference type="Pfam" id="PF11969">
    <property type="entry name" value="DcpS_C"/>
    <property type="match status" value="1"/>
</dbReference>
<dbReference type="GO" id="GO:0000340">
    <property type="term" value="F:RNA 7-methylguanosine cap binding"/>
    <property type="evidence" value="ECO:0007669"/>
    <property type="project" value="TreeGrafter"/>
</dbReference>
<proteinExistence type="inferred from homology"/>
<comment type="similarity">
    <text evidence="1">Belongs to the HIT family.</text>
</comment>
<dbReference type="SUPFAM" id="SSF102860">
    <property type="entry name" value="mRNA decapping enzyme DcpS N-terminal domain"/>
    <property type="match status" value="1"/>
</dbReference>
<protein>
    <recommendedName>
        <fullName evidence="3">m7GpppX diphosphatase</fullName>
        <ecNumber evidence="2">3.6.1.59</ecNumber>
    </recommendedName>
    <alternativeName>
        <fullName evidence="5">Decapping scavenger enzyme</fullName>
    </alternativeName>
    <alternativeName>
        <fullName evidence="4">Scavenger mRNA-decapping enzyme DcpS</fullName>
    </alternativeName>
</protein>
<dbReference type="Proteomes" id="UP000502823">
    <property type="component" value="Unassembled WGS sequence"/>
</dbReference>
<evidence type="ECO:0000256" key="5">
    <source>
        <dbReference type="ARBA" id="ARBA00030609"/>
    </source>
</evidence>
<accession>A0A6L2PNR8</accession>
<dbReference type="Pfam" id="PF05652">
    <property type="entry name" value="DcpS"/>
    <property type="match status" value="1"/>
</dbReference>
<dbReference type="InterPro" id="IPR036265">
    <property type="entry name" value="HIT-like_sf"/>
</dbReference>
<evidence type="ECO:0000256" key="6">
    <source>
        <dbReference type="ARBA" id="ARBA00048222"/>
    </source>
</evidence>
<gene>
    <name evidence="7" type="ORF">Cfor_09340</name>
</gene>
<comment type="caution">
    <text evidence="7">The sequence shown here is derived from an EMBL/GenBank/DDBJ whole genome shotgun (WGS) entry which is preliminary data.</text>
</comment>
<keyword evidence="8" id="KW-1185">Reference proteome</keyword>
<name>A0A6L2PNR8_COPFO</name>
<dbReference type="Gene3D" id="3.30.200.40">
    <property type="entry name" value="Scavenger mRNA decapping enzyme, N-terminal domain"/>
    <property type="match status" value="1"/>
</dbReference>
<dbReference type="PANTHER" id="PTHR12978">
    <property type="entry name" value="HISTIDINE TRIAD HIT PROTEIN MEMBER"/>
    <property type="match status" value="1"/>
</dbReference>
<dbReference type="InterPro" id="IPR011145">
    <property type="entry name" value="Scavenger_mRNA_decap_enz_N"/>
</dbReference>
<evidence type="ECO:0000256" key="3">
    <source>
        <dbReference type="ARBA" id="ARBA00015636"/>
    </source>
</evidence>
<dbReference type="GO" id="GO:0000932">
    <property type="term" value="C:P-body"/>
    <property type="evidence" value="ECO:0007669"/>
    <property type="project" value="TreeGrafter"/>
</dbReference>
<dbReference type="FunCoup" id="A0A6L2PNR8">
    <property type="interactions" value="1841"/>
</dbReference>
<dbReference type="EC" id="3.6.1.59" evidence="2"/>
<dbReference type="Gene3D" id="3.30.428.10">
    <property type="entry name" value="HIT-like"/>
    <property type="match status" value="1"/>
</dbReference>
<dbReference type="AlphaFoldDB" id="A0A6L2PNR8"/>
<dbReference type="FunFam" id="3.30.200.40:FF:000001">
    <property type="entry name" value="m7GpppX diphosphatase"/>
    <property type="match status" value="1"/>
</dbReference>
<sequence length="285" mass="32772">MAHAVGVSDAVKEPAPKSRKLECDVQGDGETIRIVLNDFSEFQQKRILSDNSQRKTICIEGTFKNRPETAIVLLEKKPFNEEELKNAFGSNCVLYKEFSNDIYGFYECFPNVKCSGFKTTVIYPATEKHIRKYQAQNIHLIEETPELYESVTLPHLEKEIFSLKWVTNILERKSETERVIFEDSDPDIGFTLLPDLKWDRKQVEDLYLLAIVRQSGIKSLRDLNSCHLPLLRNIRDKGIVNGLEQSLIHCADGGHQLRNSEWSTDSSLYLVPCNQVRIEAKSHRK</sequence>
<evidence type="ECO:0000313" key="7">
    <source>
        <dbReference type="EMBL" id="GFG32168.1"/>
    </source>
</evidence>
<evidence type="ECO:0000256" key="2">
    <source>
        <dbReference type="ARBA" id="ARBA00012520"/>
    </source>
</evidence>
<dbReference type="GO" id="GO:0005634">
    <property type="term" value="C:nucleus"/>
    <property type="evidence" value="ECO:0007669"/>
    <property type="project" value="TreeGrafter"/>
</dbReference>
<dbReference type="GO" id="GO:0000290">
    <property type="term" value="P:deadenylation-dependent decapping of nuclear-transcribed mRNA"/>
    <property type="evidence" value="ECO:0007669"/>
    <property type="project" value="InterPro"/>
</dbReference>
<evidence type="ECO:0000313" key="8">
    <source>
        <dbReference type="Proteomes" id="UP000502823"/>
    </source>
</evidence>
<dbReference type="SUPFAM" id="SSF54197">
    <property type="entry name" value="HIT-like"/>
    <property type="match status" value="1"/>
</dbReference>
<dbReference type="InParanoid" id="A0A6L2PNR8"/>
<dbReference type="OrthoDB" id="10264956at2759"/>
<evidence type="ECO:0000256" key="4">
    <source>
        <dbReference type="ARBA" id="ARBA00029885"/>
    </source>
</evidence>
<comment type="catalytic activity">
    <reaction evidence="6">
        <text>a 5'-end (N(7)-methyl 5'-triphosphoguanosine)-ribonucleoside in mRNA + H2O = N(7)-methyl-GMP + a 5'-end diphospho-ribonucleoside in mRNA + 2 H(+)</text>
        <dbReference type="Rhea" id="RHEA:65388"/>
        <dbReference type="Rhea" id="RHEA-COMP:17165"/>
        <dbReference type="Rhea" id="RHEA-COMP:17167"/>
        <dbReference type="ChEBI" id="CHEBI:15377"/>
        <dbReference type="ChEBI" id="CHEBI:15378"/>
        <dbReference type="ChEBI" id="CHEBI:58285"/>
        <dbReference type="ChEBI" id="CHEBI:156461"/>
        <dbReference type="ChEBI" id="CHEBI:167616"/>
        <dbReference type="EC" id="3.6.1.59"/>
    </reaction>
</comment>
<dbReference type="InterPro" id="IPR008594">
    <property type="entry name" value="DcpS/DCS2"/>
</dbReference>
<evidence type="ECO:0000256" key="1">
    <source>
        <dbReference type="ARBA" id="ARBA00010208"/>
    </source>
</evidence>
<dbReference type="EMBL" id="BLKM01011105">
    <property type="protein sequence ID" value="GFG32168.1"/>
    <property type="molecule type" value="Genomic_DNA"/>
</dbReference>
<reference evidence="8" key="1">
    <citation type="submission" date="2020-01" db="EMBL/GenBank/DDBJ databases">
        <title>Draft genome sequence of the Termite Coptotermes fromosanus.</title>
        <authorList>
            <person name="Itakura S."/>
            <person name="Yosikawa Y."/>
            <person name="Umezawa K."/>
        </authorList>
    </citation>
    <scope>NUCLEOTIDE SEQUENCE [LARGE SCALE GENOMIC DNA]</scope>
</reference>
<dbReference type="GO" id="GO:0140932">
    <property type="term" value="F:5'-(N(7)-methyl 5'-triphosphoguanosine)-[mRNA] diphosphatase activity"/>
    <property type="evidence" value="ECO:0007669"/>
    <property type="project" value="UniProtKB-EC"/>
</dbReference>
<dbReference type="PANTHER" id="PTHR12978:SF0">
    <property type="entry name" value="M7GPPPX DIPHOSPHATASE"/>
    <property type="match status" value="1"/>
</dbReference>
<organism evidence="7 8">
    <name type="scientific">Coptotermes formosanus</name>
    <name type="common">Formosan subterranean termite</name>
    <dbReference type="NCBI Taxonomy" id="36987"/>
    <lineage>
        <taxon>Eukaryota</taxon>
        <taxon>Metazoa</taxon>
        <taxon>Ecdysozoa</taxon>
        <taxon>Arthropoda</taxon>
        <taxon>Hexapoda</taxon>
        <taxon>Insecta</taxon>
        <taxon>Pterygota</taxon>
        <taxon>Neoptera</taxon>
        <taxon>Polyneoptera</taxon>
        <taxon>Dictyoptera</taxon>
        <taxon>Blattodea</taxon>
        <taxon>Blattoidea</taxon>
        <taxon>Termitoidae</taxon>
        <taxon>Rhinotermitidae</taxon>
        <taxon>Coptotermes</taxon>
    </lineage>
</organism>